<protein>
    <submittedName>
        <fullName evidence="6">N-methyl-L-tryptophan oxidase</fullName>
        <ecNumber evidence="6">1.5.3.2</ecNumber>
    </submittedName>
</protein>
<keyword evidence="4 6" id="KW-0560">Oxidoreductase</keyword>
<dbReference type="InterPro" id="IPR045170">
    <property type="entry name" value="MTOX"/>
</dbReference>
<feature type="domain" description="FAD dependent oxidoreductase" evidence="5">
    <location>
        <begin position="6"/>
        <end position="373"/>
    </location>
</feature>
<dbReference type="Pfam" id="PF01266">
    <property type="entry name" value="DAO"/>
    <property type="match status" value="1"/>
</dbReference>
<dbReference type="NCBIfam" id="NF008425">
    <property type="entry name" value="PRK11259.1"/>
    <property type="match status" value="1"/>
</dbReference>
<comment type="caution">
    <text evidence="6">The sequence shown here is derived from an EMBL/GenBank/DDBJ whole genome shotgun (WGS) entry which is preliminary data.</text>
</comment>
<dbReference type="Gene3D" id="3.50.50.60">
    <property type="entry name" value="FAD/NAD(P)-binding domain"/>
    <property type="match status" value="1"/>
</dbReference>
<evidence type="ECO:0000259" key="5">
    <source>
        <dbReference type="Pfam" id="PF01266"/>
    </source>
</evidence>
<gene>
    <name evidence="6" type="primary">solA</name>
    <name evidence="6" type="ORF">NV381_24190</name>
</gene>
<dbReference type="Gene3D" id="3.30.9.10">
    <property type="entry name" value="D-Amino Acid Oxidase, subunit A, domain 2"/>
    <property type="match status" value="1"/>
</dbReference>
<dbReference type="InterPro" id="IPR036188">
    <property type="entry name" value="FAD/NAD-bd_sf"/>
</dbReference>
<proteinExistence type="predicted"/>
<organism evidence="6 7">
    <name type="scientific">Paenibacillus radicis</name>
    <name type="common">ex Xue et al. 2023</name>
    <dbReference type="NCBI Taxonomy" id="2972489"/>
    <lineage>
        <taxon>Bacteria</taxon>
        <taxon>Bacillati</taxon>
        <taxon>Bacillota</taxon>
        <taxon>Bacilli</taxon>
        <taxon>Bacillales</taxon>
        <taxon>Paenibacillaceae</taxon>
        <taxon>Paenibacillus</taxon>
    </lineage>
</organism>
<comment type="cofactor">
    <cofactor evidence="1">
        <name>FAD</name>
        <dbReference type="ChEBI" id="CHEBI:57692"/>
    </cofactor>
</comment>
<evidence type="ECO:0000256" key="4">
    <source>
        <dbReference type="ARBA" id="ARBA00023002"/>
    </source>
</evidence>
<name>A0ABT1YNK6_9BACL</name>
<keyword evidence="3" id="KW-0274">FAD</keyword>
<keyword evidence="2" id="KW-0285">Flavoprotein</keyword>
<dbReference type="RefSeq" id="WP_258215857.1">
    <property type="nucleotide sequence ID" value="NZ_JANQBD010000019.1"/>
</dbReference>
<evidence type="ECO:0000313" key="6">
    <source>
        <dbReference type="EMBL" id="MCR8634295.1"/>
    </source>
</evidence>
<evidence type="ECO:0000256" key="2">
    <source>
        <dbReference type="ARBA" id="ARBA00022630"/>
    </source>
</evidence>
<dbReference type="EMBL" id="JANQBD010000019">
    <property type="protein sequence ID" value="MCR8634295.1"/>
    <property type="molecule type" value="Genomic_DNA"/>
</dbReference>
<reference evidence="6 7" key="1">
    <citation type="submission" date="2022-08" db="EMBL/GenBank/DDBJ databases">
        <title>Paenibacillus endoradicis sp. nov., Paenibacillus radicibacter sp. nov and Paenibacillus pararadicis sp. nov., three cold-adapted plant growth-promoting bacteria isolated from root of Larix gmelinii in Great Khingan.</title>
        <authorList>
            <person name="Xue H."/>
        </authorList>
    </citation>
    <scope>NUCLEOTIDE SEQUENCE [LARGE SCALE GENOMIC DNA]</scope>
    <source>
        <strain evidence="6 7">N5-1-1-5</strain>
    </source>
</reference>
<dbReference type="SUPFAM" id="SSF54373">
    <property type="entry name" value="FAD-linked reductases, C-terminal domain"/>
    <property type="match status" value="1"/>
</dbReference>
<dbReference type="GO" id="GO:0050131">
    <property type="term" value="F:N-methyl-L-amino-acid oxidase activity"/>
    <property type="evidence" value="ECO:0007669"/>
    <property type="project" value="UniProtKB-EC"/>
</dbReference>
<dbReference type="Proteomes" id="UP001300012">
    <property type="component" value="Unassembled WGS sequence"/>
</dbReference>
<evidence type="ECO:0000256" key="1">
    <source>
        <dbReference type="ARBA" id="ARBA00001974"/>
    </source>
</evidence>
<evidence type="ECO:0000313" key="7">
    <source>
        <dbReference type="Proteomes" id="UP001300012"/>
    </source>
</evidence>
<dbReference type="PANTHER" id="PTHR10961:SF7">
    <property type="entry name" value="FAD DEPENDENT OXIDOREDUCTASE DOMAIN-CONTAINING PROTEIN"/>
    <property type="match status" value="1"/>
</dbReference>
<dbReference type="SUPFAM" id="SSF51905">
    <property type="entry name" value="FAD/NAD(P)-binding domain"/>
    <property type="match status" value="1"/>
</dbReference>
<dbReference type="PANTHER" id="PTHR10961">
    <property type="entry name" value="PEROXISOMAL SARCOSINE OXIDASE"/>
    <property type="match status" value="1"/>
</dbReference>
<dbReference type="InterPro" id="IPR006076">
    <property type="entry name" value="FAD-dep_OxRdtase"/>
</dbReference>
<keyword evidence="7" id="KW-1185">Reference proteome</keyword>
<accession>A0ABT1YNK6</accession>
<dbReference type="EC" id="1.5.3.2" evidence="6"/>
<evidence type="ECO:0000256" key="3">
    <source>
        <dbReference type="ARBA" id="ARBA00022827"/>
    </source>
</evidence>
<sequence>MNNGYDIIIVGAGSFGMSAGYFTAKSGLRVLLIDAHNPPHEQGSHHGGTRIYRSAYTMGPAYAQLALRAGELWSELAEEAREWGSSHYCGSGMAKADAEIFRKTGVVSIGDTNSRFLQSKQDSCMEFGIPYERLKPKELMDRWPGFCIPEHTEGLYEPQAGVLFSENIIRVYRILAERCGADFRTNERVESIVSGSAQQMVRTSAGTYYADRVLVCGGAFSAALLPELKHLVRPVRKAIGWFEAPACLYGSGVFPAFIVNKGGTEEYYGFPDLDGRGVKVGRHDGGETVLPGAELPPFGTHPEDEEDLQSFINLYLPKVGSLSKGGTCLYENAPGEHFLIGELPERPGIWFAGGGSGHGFKFSSSIGEALSQLLAVGRSHCDLSSFAFQRSL</sequence>